<reference evidence="2 3" key="1">
    <citation type="submission" date="2012-10" db="EMBL/GenBank/DDBJ databases">
        <title>Complete genome sequence of Moumouvirus goulette.</title>
        <authorList>
            <person name="Fournous G."/>
            <person name="Bougalmi M."/>
            <person name="Colson P."/>
        </authorList>
    </citation>
    <scope>NUCLEOTIDE SEQUENCE [LARGE SCALE GENOMIC DNA]</scope>
</reference>
<dbReference type="Proteomes" id="UP000241071">
    <property type="component" value="Segment"/>
</dbReference>
<evidence type="ECO:0000256" key="1">
    <source>
        <dbReference type="SAM" id="Phobius"/>
    </source>
</evidence>
<feature type="transmembrane region" description="Helical" evidence="1">
    <location>
        <begin position="6"/>
        <end position="29"/>
    </location>
</feature>
<keyword evidence="1" id="KW-0812">Transmembrane</keyword>
<gene>
    <name evidence="2" type="ORF">glt_00324</name>
</gene>
<accession>M1PGK4</accession>
<sequence length="68" mass="7685">MGFFSAIIVAIVGIVLALLINWLPVDILLKIVPICWIPSVNCSKWYNSIKIYLIIILLAIIMFFIPIP</sequence>
<organism evidence="2 3">
    <name type="scientific">Moumouvirus goulette</name>
    <dbReference type="NCBI Taxonomy" id="1247379"/>
    <lineage>
        <taxon>Viruses</taxon>
        <taxon>Varidnaviria</taxon>
        <taxon>Bamfordvirae</taxon>
        <taxon>Nucleocytoviricota</taxon>
        <taxon>Megaviricetes</taxon>
        <taxon>Imitervirales</taxon>
        <taxon>Mimiviridae</taxon>
        <taxon>Megamimivirinae</taxon>
        <taxon>Moumouvirus</taxon>
        <taxon>Moumouvirus goulettemassiliense</taxon>
    </lineage>
</organism>
<keyword evidence="1" id="KW-1133">Transmembrane helix</keyword>
<evidence type="ECO:0000313" key="3">
    <source>
        <dbReference type="Proteomes" id="UP000241071"/>
    </source>
</evidence>
<dbReference type="EMBL" id="KC008572">
    <property type="protein sequence ID" value="AGF85133.1"/>
    <property type="molecule type" value="Genomic_DNA"/>
</dbReference>
<keyword evidence="3" id="KW-1185">Reference proteome</keyword>
<feature type="transmembrane region" description="Helical" evidence="1">
    <location>
        <begin position="49"/>
        <end position="67"/>
    </location>
</feature>
<protein>
    <submittedName>
        <fullName evidence="2">Uncharacterized protein</fullName>
    </submittedName>
</protein>
<proteinExistence type="predicted"/>
<name>M1PGK4_9VIRU</name>
<evidence type="ECO:0000313" key="2">
    <source>
        <dbReference type="EMBL" id="AGF85133.1"/>
    </source>
</evidence>
<keyword evidence="1" id="KW-0472">Membrane</keyword>